<sequence>MKRHLTTTVALVATTALALGACNGGGSGGSGGAQNGGGSTSGSTFTATPATGGTVEVLQNADFSYLDPARGWDGGVNNFYRLVYRTLTTSAPGDAKDPNAVVPDLAEGLGKQSADGLTWTYRLKEGLKFEDGTPITSQTVKFGISRAWDPEIGIGSPYAKSTIAAPDGYQGPYKSGDLSTIKTPDDRTIVFTLKKKFPEFDAVVSQVNMTPFPVGSGGGDEFIKKIISSGPYTLAAYTPGSLIQLERNPNWDGKTDQVRTAKPDGWRFTIGLDPATIDERLMAGQGTDVNAISGTISASTLPRLQAPQFAGRTLKMPGVCTTYMSLNTTKKPLDDVKVRQAINLAVDKSAVLNATGGTQLATIANTILPTTVAGHKDYDLYPSEGDKGDVAAAKKLLDEAGQSQGFSLTLDIRSQPKMQKQAEAVQESLKRVGIDVQLNVIDTSKYYETIATRSQQHDAAITGWCPDWASSAATFLPPLFYGPNITDKGNPNLAQLDDKQVNARIDAIGALTDLSEANRQWGDLDEQIMKLAPIVPLNVEQAVYLPGTNITGLFASPGAATGGIDYVLVGLRDPNKK</sequence>
<evidence type="ECO:0000313" key="10">
    <source>
        <dbReference type="Proteomes" id="UP000590811"/>
    </source>
</evidence>
<feature type="region of interest" description="Disordered" evidence="4">
    <location>
        <begin position="28"/>
        <end position="48"/>
    </location>
</feature>
<comment type="similarity">
    <text evidence="2">Belongs to the bacterial solute-binding protein 5 family.</text>
</comment>
<keyword evidence="3 5" id="KW-0732">Signal</keyword>
<feature type="compositionally biased region" description="Gly residues" evidence="4">
    <location>
        <begin position="28"/>
        <end position="40"/>
    </location>
</feature>
<dbReference type="PIRSF" id="PIRSF002741">
    <property type="entry name" value="MppA"/>
    <property type="match status" value="1"/>
</dbReference>
<evidence type="ECO:0000256" key="2">
    <source>
        <dbReference type="ARBA" id="ARBA00005695"/>
    </source>
</evidence>
<dbReference type="RefSeq" id="WP_121031417.1">
    <property type="nucleotide sequence ID" value="NZ_JACHVT010000001.1"/>
</dbReference>
<dbReference type="PANTHER" id="PTHR30290">
    <property type="entry name" value="PERIPLASMIC BINDING COMPONENT OF ABC TRANSPORTER"/>
    <property type="match status" value="1"/>
</dbReference>
<dbReference type="PROSITE" id="PS01040">
    <property type="entry name" value="SBP_BACTERIAL_5"/>
    <property type="match status" value="1"/>
</dbReference>
<dbReference type="Gene3D" id="3.10.105.10">
    <property type="entry name" value="Dipeptide-binding Protein, Domain 3"/>
    <property type="match status" value="1"/>
</dbReference>
<evidence type="ECO:0000256" key="5">
    <source>
        <dbReference type="SAM" id="SignalP"/>
    </source>
</evidence>
<comment type="subcellular location">
    <subcellularLocation>
        <location evidence="1">Cell membrane</location>
        <topology evidence="1">Lipid-anchor</topology>
    </subcellularLocation>
</comment>
<dbReference type="GO" id="GO:1904680">
    <property type="term" value="F:peptide transmembrane transporter activity"/>
    <property type="evidence" value="ECO:0007669"/>
    <property type="project" value="TreeGrafter"/>
</dbReference>
<dbReference type="InterPro" id="IPR000914">
    <property type="entry name" value="SBP_5_dom"/>
</dbReference>
<keyword evidence="9" id="KW-1185">Reference proteome</keyword>
<evidence type="ECO:0000313" key="9">
    <source>
        <dbReference type="Proteomes" id="UP000278440"/>
    </source>
</evidence>
<dbReference type="InterPro" id="IPR039424">
    <property type="entry name" value="SBP_5"/>
</dbReference>
<dbReference type="Proteomes" id="UP000590811">
    <property type="component" value="Unassembled WGS sequence"/>
</dbReference>
<gene>
    <name evidence="8" type="ORF">DFJ68_0932</name>
    <name evidence="7" type="ORF">FHW14_000372</name>
</gene>
<dbReference type="EMBL" id="JACHVT010000001">
    <property type="protein sequence ID" value="MBB2985232.1"/>
    <property type="molecule type" value="Genomic_DNA"/>
</dbReference>
<reference evidence="7 10" key="2">
    <citation type="submission" date="2020-08" db="EMBL/GenBank/DDBJ databases">
        <title>Genomic Encyclopedia of Type Strains, Phase IV (KMG-V): Genome sequencing to study the core and pangenomes of soil and plant-associated prokaryotes.</title>
        <authorList>
            <person name="Whitman W."/>
        </authorList>
    </citation>
    <scope>NUCLEOTIDE SEQUENCE [LARGE SCALE GENOMIC DNA]</scope>
    <source>
        <strain evidence="7 10">B3ACCR2</strain>
    </source>
</reference>
<dbReference type="Pfam" id="PF00496">
    <property type="entry name" value="SBP_bac_5"/>
    <property type="match status" value="1"/>
</dbReference>
<dbReference type="SUPFAM" id="SSF53850">
    <property type="entry name" value="Periplasmic binding protein-like II"/>
    <property type="match status" value="1"/>
</dbReference>
<dbReference type="GO" id="GO:0043190">
    <property type="term" value="C:ATP-binding cassette (ABC) transporter complex"/>
    <property type="evidence" value="ECO:0007669"/>
    <property type="project" value="InterPro"/>
</dbReference>
<dbReference type="PROSITE" id="PS51257">
    <property type="entry name" value="PROKAR_LIPOPROTEIN"/>
    <property type="match status" value="1"/>
</dbReference>
<dbReference type="EMBL" id="RBXT01000001">
    <property type="protein sequence ID" value="RKT77509.1"/>
    <property type="molecule type" value="Genomic_DNA"/>
</dbReference>
<evidence type="ECO:0000256" key="4">
    <source>
        <dbReference type="SAM" id="MobiDB-lite"/>
    </source>
</evidence>
<protein>
    <submittedName>
        <fullName evidence="8">Peptide/nickel transport system substrate-binding protein</fullName>
    </submittedName>
</protein>
<proteinExistence type="inferred from homology"/>
<feature type="chain" id="PRO_5033438437" evidence="5">
    <location>
        <begin position="19"/>
        <end position="577"/>
    </location>
</feature>
<evidence type="ECO:0000256" key="3">
    <source>
        <dbReference type="ARBA" id="ARBA00022729"/>
    </source>
</evidence>
<dbReference type="Proteomes" id="UP000278440">
    <property type="component" value="Unassembled WGS sequence"/>
</dbReference>
<dbReference type="OrthoDB" id="5240629at2"/>
<evidence type="ECO:0000313" key="8">
    <source>
        <dbReference type="EMBL" id="RKT77509.1"/>
    </source>
</evidence>
<dbReference type="AlphaFoldDB" id="A0A495XVG7"/>
<organism evidence="8 9">
    <name type="scientific">Terracoccus luteus</name>
    <dbReference type="NCBI Taxonomy" id="53356"/>
    <lineage>
        <taxon>Bacteria</taxon>
        <taxon>Bacillati</taxon>
        <taxon>Actinomycetota</taxon>
        <taxon>Actinomycetes</taxon>
        <taxon>Micrococcales</taxon>
        <taxon>Intrasporangiaceae</taxon>
        <taxon>Terracoccus</taxon>
    </lineage>
</organism>
<dbReference type="PANTHER" id="PTHR30290:SF83">
    <property type="entry name" value="ABC TRANSPORTER SUBSTRATE-BINDING PROTEIN"/>
    <property type="match status" value="1"/>
</dbReference>
<comment type="caution">
    <text evidence="8">The sequence shown here is derived from an EMBL/GenBank/DDBJ whole genome shotgun (WGS) entry which is preliminary data.</text>
</comment>
<dbReference type="InterPro" id="IPR023765">
    <property type="entry name" value="SBP_5_CS"/>
</dbReference>
<evidence type="ECO:0000256" key="1">
    <source>
        <dbReference type="ARBA" id="ARBA00004193"/>
    </source>
</evidence>
<dbReference type="Gene3D" id="3.40.190.10">
    <property type="entry name" value="Periplasmic binding protein-like II"/>
    <property type="match status" value="1"/>
</dbReference>
<dbReference type="InterPro" id="IPR030678">
    <property type="entry name" value="Peptide/Ni-bd"/>
</dbReference>
<dbReference type="GO" id="GO:0015833">
    <property type="term" value="P:peptide transport"/>
    <property type="evidence" value="ECO:0007669"/>
    <property type="project" value="TreeGrafter"/>
</dbReference>
<name>A0A495XVG7_9MICO</name>
<evidence type="ECO:0000259" key="6">
    <source>
        <dbReference type="Pfam" id="PF00496"/>
    </source>
</evidence>
<accession>A0A495XVG7</accession>
<evidence type="ECO:0000313" key="7">
    <source>
        <dbReference type="EMBL" id="MBB2985232.1"/>
    </source>
</evidence>
<reference evidence="8 9" key="1">
    <citation type="submission" date="2018-10" db="EMBL/GenBank/DDBJ databases">
        <title>Sequencing the genomes of 1000 actinobacteria strains.</title>
        <authorList>
            <person name="Klenk H.-P."/>
        </authorList>
    </citation>
    <scope>NUCLEOTIDE SEQUENCE [LARGE SCALE GENOMIC DNA]</scope>
    <source>
        <strain evidence="8 9">DSM 44267</strain>
    </source>
</reference>
<feature type="signal peptide" evidence="5">
    <location>
        <begin position="1"/>
        <end position="18"/>
    </location>
</feature>
<dbReference type="GO" id="GO:0042597">
    <property type="term" value="C:periplasmic space"/>
    <property type="evidence" value="ECO:0007669"/>
    <property type="project" value="UniProtKB-ARBA"/>
</dbReference>
<dbReference type="CDD" id="cd08506">
    <property type="entry name" value="PBP2_clavulanate_OppA2"/>
    <property type="match status" value="1"/>
</dbReference>
<feature type="domain" description="Solute-binding protein family 5" evidence="6">
    <location>
        <begin position="101"/>
        <end position="484"/>
    </location>
</feature>